<dbReference type="GO" id="GO:0004175">
    <property type="term" value="F:endopeptidase activity"/>
    <property type="evidence" value="ECO:0007669"/>
    <property type="project" value="UniProtKB-ARBA"/>
</dbReference>
<keyword evidence="1" id="KW-0812">Transmembrane</keyword>
<evidence type="ECO:0000313" key="4">
    <source>
        <dbReference type="Proteomes" id="UP001501729"/>
    </source>
</evidence>
<organism evidence="3 4">
    <name type="scientific">Haladaptatus pallidirubidus</name>
    <dbReference type="NCBI Taxonomy" id="1008152"/>
    <lineage>
        <taxon>Archaea</taxon>
        <taxon>Methanobacteriati</taxon>
        <taxon>Methanobacteriota</taxon>
        <taxon>Stenosarchaea group</taxon>
        <taxon>Halobacteria</taxon>
        <taxon>Halobacteriales</taxon>
        <taxon>Haladaptataceae</taxon>
        <taxon>Haladaptatus</taxon>
    </lineage>
</organism>
<gene>
    <name evidence="3" type="ORF">GCM10025751_45460</name>
</gene>
<proteinExistence type="predicted"/>
<evidence type="ECO:0000259" key="2">
    <source>
        <dbReference type="Pfam" id="PF02517"/>
    </source>
</evidence>
<keyword evidence="1" id="KW-1133">Transmembrane helix</keyword>
<dbReference type="RefSeq" id="WP_227773402.1">
    <property type="nucleotide sequence ID" value="NZ_BAABKX010000018.1"/>
</dbReference>
<sequence length="138" mass="14599">MGCGILWAGAYVVAFVVYALLSAILPAFSSAAELARFLVLIGTDMGRLEGADAATVVFVVTRACILAPIAEELLFCGALFGWLRGHLPAWPTIGVGFTYIHGMMTMTMVPLALIVGIAVGYVRERTGSVTSLIIVHII</sequence>
<feature type="transmembrane region" description="Helical" evidence="1">
    <location>
        <begin position="6"/>
        <end position="32"/>
    </location>
</feature>
<feature type="transmembrane region" description="Helical" evidence="1">
    <location>
        <begin position="53"/>
        <end position="80"/>
    </location>
</feature>
<keyword evidence="1" id="KW-0472">Membrane</keyword>
<reference evidence="3 4" key="1">
    <citation type="journal article" date="2019" name="Int. J. Syst. Evol. Microbiol.">
        <title>The Global Catalogue of Microorganisms (GCM) 10K type strain sequencing project: providing services to taxonomists for standard genome sequencing and annotation.</title>
        <authorList>
            <consortium name="The Broad Institute Genomics Platform"/>
            <consortium name="The Broad Institute Genome Sequencing Center for Infectious Disease"/>
            <person name="Wu L."/>
            <person name="Ma J."/>
        </authorList>
    </citation>
    <scope>NUCLEOTIDE SEQUENCE [LARGE SCALE GENOMIC DNA]</scope>
    <source>
        <strain evidence="3 4">JCM 17504</strain>
    </source>
</reference>
<keyword evidence="4" id="KW-1185">Reference proteome</keyword>
<dbReference type="AlphaFoldDB" id="A0AAV3UNF6"/>
<dbReference type="GO" id="GO:0080120">
    <property type="term" value="P:CAAX-box protein maturation"/>
    <property type="evidence" value="ECO:0007669"/>
    <property type="project" value="UniProtKB-ARBA"/>
</dbReference>
<comment type="caution">
    <text evidence="3">The sequence shown here is derived from an EMBL/GenBank/DDBJ whole genome shotgun (WGS) entry which is preliminary data.</text>
</comment>
<dbReference type="GeneID" id="68613592"/>
<evidence type="ECO:0000256" key="1">
    <source>
        <dbReference type="SAM" id="Phobius"/>
    </source>
</evidence>
<dbReference type="InterPro" id="IPR003675">
    <property type="entry name" value="Rce1/LyrA-like_dom"/>
</dbReference>
<accession>A0AAV3UNF6</accession>
<feature type="domain" description="CAAX prenyl protease 2/Lysostaphin resistance protein A-like" evidence="2">
    <location>
        <begin position="56"/>
        <end position="138"/>
    </location>
</feature>
<name>A0AAV3UNF6_9EURY</name>
<dbReference type="Proteomes" id="UP001501729">
    <property type="component" value="Unassembled WGS sequence"/>
</dbReference>
<protein>
    <recommendedName>
        <fullName evidence="2">CAAX prenyl protease 2/Lysostaphin resistance protein A-like domain-containing protein</fullName>
    </recommendedName>
</protein>
<evidence type="ECO:0000313" key="3">
    <source>
        <dbReference type="EMBL" id="GAA5060384.1"/>
    </source>
</evidence>
<dbReference type="EMBL" id="BAABKX010000018">
    <property type="protein sequence ID" value="GAA5060384.1"/>
    <property type="molecule type" value="Genomic_DNA"/>
</dbReference>
<feature type="transmembrane region" description="Helical" evidence="1">
    <location>
        <begin position="100"/>
        <end position="122"/>
    </location>
</feature>
<dbReference type="Pfam" id="PF02517">
    <property type="entry name" value="Rce1-like"/>
    <property type="match status" value="1"/>
</dbReference>